<evidence type="ECO:0000256" key="2">
    <source>
        <dbReference type="ARBA" id="ARBA00008837"/>
    </source>
</evidence>
<evidence type="ECO:0000313" key="3">
    <source>
        <dbReference type="EMBL" id="KAK5632389.1"/>
    </source>
</evidence>
<accession>A0AAN7V1C9</accession>
<keyword evidence="4" id="KW-1185">Reference proteome</keyword>
<dbReference type="EMBL" id="JAWHQM010000024">
    <property type="protein sequence ID" value="KAK5632389.1"/>
    <property type="molecule type" value="Genomic_DNA"/>
</dbReference>
<gene>
    <name evidence="3" type="ORF">RRF57_008103</name>
</gene>
<dbReference type="PANTHER" id="PTHR16184:SF6">
    <property type="entry name" value="ELONGATOR COMPLEX PROTEIN 6"/>
    <property type="match status" value="1"/>
</dbReference>
<comment type="caution">
    <text evidence="3">The sequence shown here is derived from an EMBL/GenBank/DDBJ whole genome shotgun (WGS) entry which is preliminary data.</text>
</comment>
<dbReference type="Gene3D" id="3.40.50.300">
    <property type="entry name" value="P-loop containing nucleotide triphosphate hydrolases"/>
    <property type="match status" value="1"/>
</dbReference>
<dbReference type="InterPro" id="IPR027417">
    <property type="entry name" value="P-loop_NTPase"/>
</dbReference>
<evidence type="ECO:0000313" key="4">
    <source>
        <dbReference type="Proteomes" id="UP001305414"/>
    </source>
</evidence>
<protein>
    <recommendedName>
        <fullName evidence="5">Elongator complex protein 6</fullName>
    </recommendedName>
</protein>
<dbReference type="AlphaFoldDB" id="A0AAN7V1C9"/>
<organism evidence="3 4">
    <name type="scientific">Xylaria bambusicola</name>
    <dbReference type="NCBI Taxonomy" id="326684"/>
    <lineage>
        <taxon>Eukaryota</taxon>
        <taxon>Fungi</taxon>
        <taxon>Dikarya</taxon>
        <taxon>Ascomycota</taxon>
        <taxon>Pezizomycotina</taxon>
        <taxon>Sordariomycetes</taxon>
        <taxon>Xylariomycetidae</taxon>
        <taxon>Xylariales</taxon>
        <taxon>Xylariaceae</taxon>
        <taxon>Xylaria</taxon>
    </lineage>
</organism>
<proteinExistence type="inferred from homology"/>
<evidence type="ECO:0000256" key="1">
    <source>
        <dbReference type="ARBA" id="ARBA00005043"/>
    </source>
</evidence>
<reference evidence="3 4" key="1">
    <citation type="submission" date="2023-10" db="EMBL/GenBank/DDBJ databases">
        <title>Draft genome sequence of Xylaria bambusicola isolate GMP-LS, the root and basal stem rot pathogen of sugarcane in Indonesia.</title>
        <authorList>
            <person name="Selvaraj P."/>
            <person name="Muralishankar V."/>
            <person name="Muruganantham S."/>
            <person name="Sp S."/>
            <person name="Haryani S."/>
            <person name="Lau K.J.X."/>
            <person name="Naqvi N.I."/>
        </authorList>
    </citation>
    <scope>NUCLEOTIDE SEQUENCE [LARGE SCALE GENOMIC DNA]</scope>
    <source>
        <strain evidence="3">GMP-LS</strain>
    </source>
</reference>
<dbReference type="Pfam" id="PF09807">
    <property type="entry name" value="ELP6"/>
    <property type="match status" value="1"/>
</dbReference>
<sequence>MASRAPPLLEPYLHLPHETSLILLSGVLGSSTNWLFYNRLLLFSSLGRQDETLEGAESQQHTSVVFVSFLRDYAFWRDGSKRLGLDLDIVSKKGSFIFVDGLTNLFTPASDHERKQPVAEAPGRRVLLTATTDHFRQLLEDALSHAQTMNPGTQTVLVIDQPDVFLATAGHNMSGQGLRGVILCLREKAHSCIITVSADEPLIAAQGTSLEKEHASLALSLAHDAHFLMSLRMLETGTAKDVSGVLRITPGGDEEIADALVEDRELLYFIGGDGSVRVFERGQ</sequence>
<name>A0AAN7V1C9_9PEZI</name>
<dbReference type="PANTHER" id="PTHR16184">
    <property type="entry name" value="ELONGATOR COMPLEX PROTEIN 6"/>
    <property type="match status" value="1"/>
</dbReference>
<evidence type="ECO:0008006" key="5">
    <source>
        <dbReference type="Google" id="ProtNLM"/>
    </source>
</evidence>
<dbReference type="GO" id="GO:0002098">
    <property type="term" value="P:tRNA wobble uridine modification"/>
    <property type="evidence" value="ECO:0007669"/>
    <property type="project" value="InterPro"/>
</dbReference>
<comment type="similarity">
    <text evidence="2">Belongs to the ELP6 family.</text>
</comment>
<dbReference type="InterPro" id="IPR018627">
    <property type="entry name" value="ELP6"/>
</dbReference>
<dbReference type="Proteomes" id="UP001305414">
    <property type="component" value="Unassembled WGS sequence"/>
</dbReference>
<dbReference type="CDD" id="cd19495">
    <property type="entry name" value="Elp6"/>
    <property type="match status" value="1"/>
</dbReference>
<dbReference type="GO" id="GO:0033588">
    <property type="term" value="C:elongator holoenzyme complex"/>
    <property type="evidence" value="ECO:0007669"/>
    <property type="project" value="InterPro"/>
</dbReference>
<comment type="pathway">
    <text evidence="1">tRNA modification; 5-methoxycarbonylmethyl-2-thiouridine-tRNA biosynthesis.</text>
</comment>